<feature type="transmembrane region" description="Helical" evidence="9">
    <location>
        <begin position="202"/>
        <end position="224"/>
    </location>
</feature>
<evidence type="ECO:0000256" key="9">
    <source>
        <dbReference type="SAM" id="Phobius"/>
    </source>
</evidence>
<dbReference type="PROSITE" id="PS50990">
    <property type="entry name" value="PEPTIDASE_C39"/>
    <property type="match status" value="1"/>
</dbReference>
<gene>
    <name evidence="13" type="ORF">BLL37_24155</name>
</gene>
<dbReference type="CDD" id="cd02419">
    <property type="entry name" value="Peptidase_C39C"/>
    <property type="match status" value="1"/>
</dbReference>
<evidence type="ECO:0000256" key="7">
    <source>
        <dbReference type="ARBA" id="ARBA00022989"/>
    </source>
</evidence>
<dbReference type="InterPro" id="IPR039421">
    <property type="entry name" value="Type_1_exporter"/>
</dbReference>
<dbReference type="Gene3D" id="3.90.70.10">
    <property type="entry name" value="Cysteine proteinases"/>
    <property type="match status" value="1"/>
</dbReference>
<protein>
    <submittedName>
        <fullName evidence="13">ABC transporter ATP-binding protein</fullName>
    </submittedName>
</protein>
<evidence type="ECO:0000259" key="11">
    <source>
        <dbReference type="PROSITE" id="PS50929"/>
    </source>
</evidence>
<dbReference type="PANTHER" id="PTHR24221:SF606">
    <property type="entry name" value="COLICIN V SECRETION-PROCESSING ATP-BINDING PROTEIN"/>
    <property type="match status" value="1"/>
</dbReference>
<keyword evidence="14" id="KW-1185">Reference proteome</keyword>
<comment type="caution">
    <text evidence="13">The sequence shown here is derived from an EMBL/GenBank/DDBJ whole genome shotgun (WGS) entry which is preliminary data.</text>
</comment>
<dbReference type="GO" id="GO:0008234">
    <property type="term" value="F:cysteine-type peptidase activity"/>
    <property type="evidence" value="ECO:0007669"/>
    <property type="project" value="InterPro"/>
</dbReference>
<feature type="transmembrane region" description="Helical" evidence="9">
    <location>
        <begin position="170"/>
        <end position="190"/>
    </location>
</feature>
<keyword evidence="5" id="KW-0547">Nucleotide-binding</keyword>
<dbReference type="Pfam" id="PF00005">
    <property type="entry name" value="ABC_tran"/>
    <property type="match status" value="1"/>
</dbReference>
<dbReference type="InterPro" id="IPR011527">
    <property type="entry name" value="ABC1_TM_dom"/>
</dbReference>
<dbReference type="Pfam" id="PF00664">
    <property type="entry name" value="ABC_membrane"/>
    <property type="match status" value="1"/>
</dbReference>
<evidence type="ECO:0000313" key="14">
    <source>
        <dbReference type="Proteomes" id="UP000188559"/>
    </source>
</evidence>
<dbReference type="InterPro" id="IPR005074">
    <property type="entry name" value="Peptidase_C39"/>
</dbReference>
<keyword evidence="2" id="KW-0813">Transport</keyword>
<evidence type="ECO:0000256" key="4">
    <source>
        <dbReference type="ARBA" id="ARBA00022692"/>
    </source>
</evidence>
<evidence type="ECO:0000256" key="2">
    <source>
        <dbReference type="ARBA" id="ARBA00022448"/>
    </source>
</evidence>
<keyword evidence="6 13" id="KW-0067">ATP-binding</keyword>
<dbReference type="GO" id="GO:0005524">
    <property type="term" value="F:ATP binding"/>
    <property type="evidence" value="ECO:0007669"/>
    <property type="project" value="UniProtKB-KW"/>
</dbReference>
<dbReference type="GO" id="GO:0140359">
    <property type="term" value="F:ABC-type transporter activity"/>
    <property type="evidence" value="ECO:0007669"/>
    <property type="project" value="InterPro"/>
</dbReference>
<dbReference type="SUPFAM" id="SSF90123">
    <property type="entry name" value="ABC transporter transmembrane region"/>
    <property type="match status" value="1"/>
</dbReference>
<reference evidence="13 14" key="1">
    <citation type="submission" date="2016-10" db="EMBL/GenBank/DDBJ databases">
        <title>Pseudomonas lactis sp. nov. and Pseudomonas paralactis sp. nov., isolated from bovine raw milk.</title>
        <authorList>
            <person name="Von Neubeck M."/>
            <person name="Huptas C."/>
            <person name="Glueck C."/>
            <person name="Krewinkel M."/>
            <person name="Stoeckel M."/>
            <person name="Stressler T."/>
            <person name="Fischer L."/>
            <person name="Hinrichs J."/>
            <person name="Scherer S."/>
            <person name="Wenning M."/>
        </authorList>
    </citation>
    <scope>NUCLEOTIDE SEQUENCE [LARGE SCALE GENOMIC DNA]</scope>
    <source>
        <strain evidence="13 14">DSM 18862</strain>
    </source>
</reference>
<dbReference type="PANTHER" id="PTHR24221">
    <property type="entry name" value="ATP-BINDING CASSETTE SUB-FAMILY B"/>
    <property type="match status" value="1"/>
</dbReference>
<dbReference type="SUPFAM" id="SSF52540">
    <property type="entry name" value="P-loop containing nucleoside triphosphate hydrolases"/>
    <property type="match status" value="1"/>
</dbReference>
<dbReference type="CDD" id="cd18567">
    <property type="entry name" value="ABC_6TM_CvaB_RaxB_like"/>
    <property type="match status" value="1"/>
</dbReference>
<keyword evidence="8 9" id="KW-0472">Membrane</keyword>
<comment type="subcellular location">
    <subcellularLocation>
        <location evidence="1">Cell membrane</location>
        <topology evidence="1">Multi-pass membrane protein</topology>
    </subcellularLocation>
</comment>
<keyword evidence="3" id="KW-1003">Cell membrane</keyword>
<dbReference type="InterPro" id="IPR003439">
    <property type="entry name" value="ABC_transporter-like_ATP-bd"/>
</dbReference>
<evidence type="ECO:0000256" key="5">
    <source>
        <dbReference type="ARBA" id="ARBA00022741"/>
    </source>
</evidence>
<evidence type="ECO:0000256" key="6">
    <source>
        <dbReference type="ARBA" id="ARBA00022840"/>
    </source>
</evidence>
<dbReference type="RefSeq" id="WP_071492606.1">
    <property type="nucleotide sequence ID" value="NZ_LT629702.1"/>
</dbReference>
<dbReference type="InterPro" id="IPR036640">
    <property type="entry name" value="ABC1_TM_sf"/>
</dbReference>
<dbReference type="GeneID" id="57374244"/>
<evidence type="ECO:0000259" key="10">
    <source>
        <dbReference type="PROSITE" id="PS50893"/>
    </source>
</evidence>
<organism evidence="13 14">
    <name type="scientific">Pseudomonas azotoformans</name>
    <dbReference type="NCBI Taxonomy" id="47878"/>
    <lineage>
        <taxon>Bacteria</taxon>
        <taxon>Pseudomonadati</taxon>
        <taxon>Pseudomonadota</taxon>
        <taxon>Gammaproteobacteria</taxon>
        <taxon>Pseudomonadales</taxon>
        <taxon>Pseudomonadaceae</taxon>
        <taxon>Pseudomonas</taxon>
    </lineage>
</organism>
<feature type="domain" description="ABC transmembrane type-1" evidence="11">
    <location>
        <begin position="170"/>
        <end position="449"/>
    </location>
</feature>
<evidence type="ECO:0000313" key="13">
    <source>
        <dbReference type="EMBL" id="ONH42264.1"/>
    </source>
</evidence>
<name>A0A1V2JA20_PSEAZ</name>
<dbReference type="GO" id="GO:0005886">
    <property type="term" value="C:plasma membrane"/>
    <property type="evidence" value="ECO:0007669"/>
    <property type="project" value="UniProtKB-SubCell"/>
</dbReference>
<dbReference type="AlphaFoldDB" id="A0A1V2JA20"/>
<dbReference type="GO" id="GO:0034040">
    <property type="term" value="F:ATPase-coupled lipid transmembrane transporter activity"/>
    <property type="evidence" value="ECO:0007669"/>
    <property type="project" value="TreeGrafter"/>
</dbReference>
<keyword evidence="7 9" id="KW-1133">Transmembrane helix</keyword>
<dbReference type="Gene3D" id="3.40.50.300">
    <property type="entry name" value="P-loop containing nucleotide triphosphate hydrolases"/>
    <property type="match status" value="1"/>
</dbReference>
<evidence type="ECO:0000259" key="12">
    <source>
        <dbReference type="PROSITE" id="PS50990"/>
    </source>
</evidence>
<dbReference type="InterPro" id="IPR033838">
    <property type="entry name" value="CvaB_peptidase"/>
</dbReference>
<dbReference type="PROSITE" id="PS00211">
    <property type="entry name" value="ABC_TRANSPORTER_1"/>
    <property type="match status" value="1"/>
</dbReference>
<evidence type="ECO:0000256" key="8">
    <source>
        <dbReference type="ARBA" id="ARBA00023136"/>
    </source>
</evidence>
<dbReference type="Proteomes" id="UP000188559">
    <property type="component" value="Unassembled WGS sequence"/>
</dbReference>
<dbReference type="InterPro" id="IPR017871">
    <property type="entry name" value="ABC_transporter-like_CS"/>
</dbReference>
<evidence type="ECO:0000256" key="3">
    <source>
        <dbReference type="ARBA" id="ARBA00022475"/>
    </source>
</evidence>
<dbReference type="InterPro" id="IPR003593">
    <property type="entry name" value="AAA+_ATPase"/>
</dbReference>
<dbReference type="Gene3D" id="1.20.1560.10">
    <property type="entry name" value="ABC transporter type 1, transmembrane domain"/>
    <property type="match status" value="1"/>
</dbReference>
<dbReference type="GO" id="GO:0016887">
    <property type="term" value="F:ATP hydrolysis activity"/>
    <property type="evidence" value="ECO:0007669"/>
    <property type="project" value="InterPro"/>
</dbReference>
<keyword evidence="4 9" id="KW-0812">Transmembrane</keyword>
<accession>A0A1V2JA20</accession>
<feature type="domain" description="ABC transporter" evidence="10">
    <location>
        <begin position="483"/>
        <end position="703"/>
    </location>
</feature>
<dbReference type="OrthoDB" id="6828292at2"/>
<feature type="transmembrane region" description="Helical" evidence="9">
    <location>
        <begin position="290"/>
        <end position="320"/>
    </location>
</feature>
<dbReference type="EMBL" id="MNPV01000007">
    <property type="protein sequence ID" value="ONH42264.1"/>
    <property type="molecule type" value="Genomic_DNA"/>
</dbReference>
<dbReference type="PROSITE" id="PS50893">
    <property type="entry name" value="ABC_TRANSPORTER_2"/>
    <property type="match status" value="1"/>
</dbReference>
<dbReference type="FunFam" id="3.40.50.300:FF:000299">
    <property type="entry name" value="ABC transporter ATP-binding protein/permease"/>
    <property type="match status" value="1"/>
</dbReference>
<dbReference type="GO" id="GO:0006508">
    <property type="term" value="P:proteolysis"/>
    <property type="evidence" value="ECO:0007669"/>
    <property type="project" value="InterPro"/>
</dbReference>
<evidence type="ECO:0000256" key="1">
    <source>
        <dbReference type="ARBA" id="ARBA00004651"/>
    </source>
</evidence>
<feature type="domain" description="Peptidase C39" evidence="12">
    <location>
        <begin position="17"/>
        <end position="136"/>
    </location>
</feature>
<dbReference type="InterPro" id="IPR027417">
    <property type="entry name" value="P-loop_NTPase"/>
</dbReference>
<feature type="transmembrane region" description="Helical" evidence="9">
    <location>
        <begin position="404"/>
        <end position="427"/>
    </location>
</feature>
<proteinExistence type="predicted"/>
<dbReference type="Pfam" id="PF03412">
    <property type="entry name" value="Peptidase_C39"/>
    <property type="match status" value="1"/>
</dbReference>
<dbReference type="SMART" id="SM00382">
    <property type="entry name" value="AAA"/>
    <property type="match status" value="1"/>
</dbReference>
<sequence>MTWLRRFNRRSLPVLLQSEAAECGLACLAMVATYWGKTTDLLALRLRFSVSLKGSTLKSLISIAQHIGFQSRPLRVELVQLSRLRLPCILHWDMNHFVVLKEVSTKRVVIHDPVCGVRRMSMAQVSEHYTGVVLELLPGELFTPSNDGNRTPLRSMLGKVEGLHSGIGKLLLIGLVLQAIALTAPFYVQWVVDDVLAAGDRQLMTVLGMGFLLLILLQASLTFFRSWMTAALSTHVNYQWLGNAFSHLLRLPMTWFEKRHLGDIASRFNALQVIQRTVTTQLIEGIIDGVLVITTLVFMTFYSLGLTAICLLAVGFYTILRWYAFSRQSEATAVHISHTAKQHTLFIETARGIQSIRLFGCEEQRRLAWVNGLADQLNAELRVSRLSISFQSANAWIFNSERVVVIWLAALAVMDGKLSVGMLFAFLSYKDQFSQRIAALVDKLFELKMLRLHGERVADILLTAPEKDAQTLDADIECLPATVELRHVTFRYAEEEADVINDVSLKISAGECLAITGSSGCGKTTLMKLMLGLLKPTSGDILVGGVPLEQLGLKNYRQMTATVMQDDQLFTGSLADNISFFDAQPDHEAIVNSAKQAAIHDEIMSMPMSYNTLVGDIGSGLSGGQKQRVLLARAFYRSPKLLVLDEATSHLDVWNEKLVNAAIKDVSMTRVLVAHRPETIAMARRVITLNQGKIIRDVRHAEQ</sequence>
<dbReference type="PROSITE" id="PS50929">
    <property type="entry name" value="ABC_TM1F"/>
    <property type="match status" value="1"/>
</dbReference>